<dbReference type="InterPro" id="IPR036412">
    <property type="entry name" value="HAD-like_sf"/>
</dbReference>
<dbReference type="PANTHER" id="PTHR43316:SF3">
    <property type="entry name" value="HALOACID DEHALOGENASE, TYPE II (AFU_ORTHOLOGUE AFUA_2G07750)-RELATED"/>
    <property type="match status" value="1"/>
</dbReference>
<evidence type="ECO:0000313" key="4">
    <source>
        <dbReference type="Proteomes" id="UP001500920"/>
    </source>
</evidence>
<dbReference type="InterPro" id="IPR051540">
    <property type="entry name" value="S-2-haloacid_dehalogenase"/>
</dbReference>
<sequence length="218" mass="24716">MIKALVFDAYGTLYDVYSVKTACEKLFPKKGESISILWRKKQLEYFFQRQLMGRYRPFDELTEDALVFACKAEGVKPSQKEIKGLMDAYLDLELFEEVEAVLAECKGVQRVIFSNGSPNMIHPLVSGSRIEPHIDKVISADGIKQYKPAAPAYAYALDQLGVTRDEVLFMSSNSWDIMGAASFGFHTAWINRARSQPDNLDIQPEKAYTDLKGILEWL</sequence>
<dbReference type="SFLD" id="SFLDF00045">
    <property type="entry name" value="2-haloacid_dehalogenase"/>
    <property type="match status" value="1"/>
</dbReference>
<dbReference type="Gene3D" id="3.40.50.1000">
    <property type="entry name" value="HAD superfamily/HAD-like"/>
    <property type="match status" value="1"/>
</dbReference>
<dbReference type="EMBL" id="BAABCK010000069">
    <property type="protein sequence ID" value="GAA3733180.1"/>
    <property type="molecule type" value="Genomic_DNA"/>
</dbReference>
<dbReference type="SFLD" id="SFLDG01129">
    <property type="entry name" value="C1.5:_HAD__Beta-PGM__Phosphata"/>
    <property type="match status" value="1"/>
</dbReference>
<dbReference type="InterPro" id="IPR023198">
    <property type="entry name" value="PGP-like_dom2"/>
</dbReference>
<reference evidence="4" key="1">
    <citation type="journal article" date="2019" name="Int. J. Syst. Evol. Microbiol.">
        <title>The Global Catalogue of Microorganisms (GCM) 10K type strain sequencing project: providing services to taxonomists for standard genome sequencing and annotation.</title>
        <authorList>
            <consortium name="The Broad Institute Genomics Platform"/>
            <consortium name="The Broad Institute Genome Sequencing Center for Infectious Disease"/>
            <person name="Wu L."/>
            <person name="Ma J."/>
        </authorList>
    </citation>
    <scope>NUCLEOTIDE SEQUENCE [LARGE SCALE GENOMIC DNA]</scope>
    <source>
        <strain evidence="4">JCM 16981</strain>
    </source>
</reference>
<proteinExistence type="inferred from homology"/>
<accession>A0ABP7F8Q9</accession>
<evidence type="ECO:0000256" key="2">
    <source>
        <dbReference type="ARBA" id="ARBA00022801"/>
    </source>
</evidence>
<dbReference type="SFLD" id="SFLDG01135">
    <property type="entry name" value="C1.5.6:_HAD__Beta-PGM__Phospha"/>
    <property type="match status" value="1"/>
</dbReference>
<comment type="caution">
    <text evidence="3">The sequence shown here is derived from an EMBL/GenBank/DDBJ whole genome shotgun (WGS) entry which is preliminary data.</text>
</comment>
<dbReference type="Proteomes" id="UP001500920">
    <property type="component" value="Unassembled WGS sequence"/>
</dbReference>
<dbReference type="CDD" id="cd02588">
    <property type="entry name" value="HAD_L2-DEX"/>
    <property type="match status" value="1"/>
</dbReference>
<dbReference type="SUPFAM" id="SSF56784">
    <property type="entry name" value="HAD-like"/>
    <property type="match status" value="1"/>
</dbReference>
<evidence type="ECO:0000256" key="1">
    <source>
        <dbReference type="ARBA" id="ARBA00008106"/>
    </source>
</evidence>
<dbReference type="Gene3D" id="1.10.150.240">
    <property type="entry name" value="Putative phosphatase, domain 2"/>
    <property type="match status" value="1"/>
</dbReference>
<dbReference type="InterPro" id="IPR006328">
    <property type="entry name" value="2-HAD"/>
</dbReference>
<gene>
    <name evidence="3" type="ORF">GCM10022378_21780</name>
</gene>
<protein>
    <submittedName>
        <fullName evidence="3">Haloacid dehalogenase type II</fullName>
    </submittedName>
</protein>
<dbReference type="Pfam" id="PF00702">
    <property type="entry name" value="Hydrolase"/>
    <property type="match status" value="1"/>
</dbReference>
<dbReference type="PANTHER" id="PTHR43316">
    <property type="entry name" value="HYDROLASE, HALOACID DELAHOGENASE-RELATED"/>
    <property type="match status" value="1"/>
</dbReference>
<dbReference type="SFLD" id="SFLDS00003">
    <property type="entry name" value="Haloacid_Dehalogenase"/>
    <property type="match status" value="1"/>
</dbReference>
<keyword evidence="4" id="KW-1185">Reference proteome</keyword>
<keyword evidence="2" id="KW-0378">Hydrolase</keyword>
<evidence type="ECO:0000313" key="3">
    <source>
        <dbReference type="EMBL" id="GAA3733180.1"/>
    </source>
</evidence>
<organism evidence="3 4">
    <name type="scientific">Salinicoccus jeotgali</name>
    <dbReference type="NCBI Taxonomy" id="381634"/>
    <lineage>
        <taxon>Bacteria</taxon>
        <taxon>Bacillati</taxon>
        <taxon>Bacillota</taxon>
        <taxon>Bacilli</taxon>
        <taxon>Bacillales</taxon>
        <taxon>Staphylococcaceae</taxon>
        <taxon>Salinicoccus</taxon>
    </lineage>
</organism>
<dbReference type="NCBIfam" id="TIGR01493">
    <property type="entry name" value="HAD-SF-IA-v2"/>
    <property type="match status" value="1"/>
</dbReference>
<dbReference type="PRINTS" id="PR00413">
    <property type="entry name" value="HADHALOGNASE"/>
</dbReference>
<dbReference type="NCBIfam" id="TIGR01428">
    <property type="entry name" value="HAD_type_II"/>
    <property type="match status" value="1"/>
</dbReference>
<dbReference type="InterPro" id="IPR006439">
    <property type="entry name" value="HAD-SF_hydro_IA"/>
</dbReference>
<dbReference type="InterPro" id="IPR023214">
    <property type="entry name" value="HAD_sf"/>
</dbReference>
<comment type="similarity">
    <text evidence="1">Belongs to the HAD-like hydrolase superfamily. S-2-haloalkanoic acid dehalogenase family.</text>
</comment>
<name>A0ABP7F8Q9_9STAP</name>